<proteinExistence type="inferred from homology"/>
<evidence type="ECO:0000256" key="1">
    <source>
        <dbReference type="ARBA" id="ARBA00004123"/>
    </source>
</evidence>
<accession>A0A814Z2S3</accession>
<keyword evidence="6" id="KW-0694">RNA-binding</keyword>
<evidence type="ECO:0000313" key="11">
    <source>
        <dbReference type="EMBL" id="CAF1237337.1"/>
    </source>
</evidence>
<name>A0A814Z2S3_9BILA</name>
<dbReference type="GO" id="GO:0071038">
    <property type="term" value="P:TRAMP-dependent tRNA surveillance pathway"/>
    <property type="evidence" value="ECO:0007669"/>
    <property type="project" value="TreeGrafter"/>
</dbReference>
<sequence length="328" mass="37791">MASKVIGKCEEKFIIRCLRDRQRLDHRLPFVTRDIKIEFREEYGSAVVSLGLTKVLAQTCCKIVKPKETRPNEGRLRLQLKNSHNMVFNFETGRQTQWTTLMSRHLLQNIRDSGCVDMESLCILAYEHVWEISVNLHVVDYDGNILDCANLAALCALAHFRYPAVTVTGTDVHVHSLTERNPQPIRILHYPIMISFALFENGEYMLIDACEAEEKVMEGLFAIGMNQHKELSTLAMFGEISEEKVMEGLFAIGMNQHKELSTLAMFGEICLTRDQIENCISLAHNLVRDITKEMRTHNLVRDITKEMRSTLEKNREEQLQMIQAINHR</sequence>
<dbReference type="GO" id="GO:0034473">
    <property type="term" value="P:U1 snRNA 3'-end processing"/>
    <property type="evidence" value="ECO:0007669"/>
    <property type="project" value="TreeGrafter"/>
</dbReference>
<evidence type="ECO:0000256" key="6">
    <source>
        <dbReference type="ARBA" id="ARBA00022884"/>
    </source>
</evidence>
<gene>
    <name evidence="11" type="ORF">KQP761_LOCUS1610</name>
</gene>
<dbReference type="InterPro" id="IPR015847">
    <property type="entry name" value="ExoRNase_PH_dom2"/>
</dbReference>
<dbReference type="OrthoDB" id="2276068at2759"/>
<comment type="similarity">
    <text evidence="3">Belongs to the RNase PH family.</text>
</comment>
<evidence type="ECO:0000256" key="5">
    <source>
        <dbReference type="ARBA" id="ARBA00022490"/>
    </source>
</evidence>
<organism evidence="11 12">
    <name type="scientific">Rotaria magnacalcarata</name>
    <dbReference type="NCBI Taxonomy" id="392030"/>
    <lineage>
        <taxon>Eukaryota</taxon>
        <taxon>Metazoa</taxon>
        <taxon>Spiralia</taxon>
        <taxon>Gnathifera</taxon>
        <taxon>Rotifera</taxon>
        <taxon>Eurotatoria</taxon>
        <taxon>Bdelloidea</taxon>
        <taxon>Philodinida</taxon>
        <taxon>Philodinidae</taxon>
        <taxon>Rotaria</taxon>
    </lineage>
</organism>
<dbReference type="InterPro" id="IPR050590">
    <property type="entry name" value="Exosome_comp_Rrp42_subfam"/>
</dbReference>
<comment type="caution">
    <text evidence="11">The sequence shown here is derived from an EMBL/GenBank/DDBJ whole genome shotgun (WGS) entry which is preliminary data.</text>
</comment>
<dbReference type="InterPro" id="IPR020568">
    <property type="entry name" value="Ribosomal_Su5_D2-typ_SF"/>
</dbReference>
<feature type="domain" description="Exoribonuclease phosphorolytic" evidence="9">
    <location>
        <begin position="33"/>
        <end position="163"/>
    </location>
</feature>
<dbReference type="GO" id="GO:0000467">
    <property type="term" value="P:exonucleolytic trimming to generate mature 3'-end of 5.8S rRNA from tricistronic rRNA transcript (SSU-rRNA, 5.8S rRNA, LSU-rRNA)"/>
    <property type="evidence" value="ECO:0007669"/>
    <property type="project" value="TreeGrafter"/>
</dbReference>
<dbReference type="CDD" id="cd11368">
    <property type="entry name" value="RNase_PH_RRP45"/>
    <property type="match status" value="1"/>
</dbReference>
<dbReference type="GO" id="GO:0000177">
    <property type="term" value="C:cytoplasmic exosome (RNase complex)"/>
    <property type="evidence" value="ECO:0007669"/>
    <property type="project" value="TreeGrafter"/>
</dbReference>
<dbReference type="InterPro" id="IPR027408">
    <property type="entry name" value="PNPase/RNase_PH_dom_sf"/>
</dbReference>
<dbReference type="Pfam" id="PF03725">
    <property type="entry name" value="RNase_PH_C"/>
    <property type="match status" value="1"/>
</dbReference>
<comment type="subcellular location">
    <subcellularLocation>
        <location evidence="2">Cytoplasm</location>
    </subcellularLocation>
    <subcellularLocation>
        <location evidence="1">Nucleus</location>
    </subcellularLocation>
</comment>
<evidence type="ECO:0000256" key="7">
    <source>
        <dbReference type="ARBA" id="ARBA00023242"/>
    </source>
</evidence>
<dbReference type="GO" id="GO:0000176">
    <property type="term" value="C:nuclear exosome (RNase complex)"/>
    <property type="evidence" value="ECO:0007669"/>
    <property type="project" value="TreeGrafter"/>
</dbReference>
<protein>
    <recommendedName>
        <fullName evidence="4">Exosome complex component RRP45</fullName>
    </recommendedName>
    <alternativeName>
        <fullName evidence="8">Exosome component 9</fullName>
    </alternativeName>
</protein>
<evidence type="ECO:0000259" key="9">
    <source>
        <dbReference type="Pfam" id="PF01138"/>
    </source>
</evidence>
<dbReference type="GO" id="GO:0034475">
    <property type="term" value="P:U4 snRNA 3'-end processing"/>
    <property type="evidence" value="ECO:0007669"/>
    <property type="project" value="TreeGrafter"/>
</dbReference>
<feature type="domain" description="Exoribonuclease phosphorolytic" evidence="10">
    <location>
        <begin position="189"/>
        <end position="249"/>
    </location>
</feature>
<dbReference type="GO" id="GO:0034476">
    <property type="term" value="P:U5 snRNA 3'-end processing"/>
    <property type="evidence" value="ECO:0007669"/>
    <property type="project" value="TreeGrafter"/>
</dbReference>
<dbReference type="EMBL" id="CAJNOW010000104">
    <property type="protein sequence ID" value="CAF1237337.1"/>
    <property type="molecule type" value="Genomic_DNA"/>
</dbReference>
<dbReference type="InterPro" id="IPR036345">
    <property type="entry name" value="ExoRNase_PH_dom2_sf"/>
</dbReference>
<keyword evidence="5" id="KW-0963">Cytoplasm</keyword>
<evidence type="ECO:0000313" key="12">
    <source>
        <dbReference type="Proteomes" id="UP000663834"/>
    </source>
</evidence>
<reference evidence="11" key="1">
    <citation type="submission" date="2021-02" db="EMBL/GenBank/DDBJ databases">
        <authorList>
            <person name="Nowell W R."/>
        </authorList>
    </citation>
    <scope>NUCLEOTIDE SEQUENCE</scope>
</reference>
<dbReference type="Gene3D" id="3.30.230.70">
    <property type="entry name" value="GHMP Kinase, N-terminal domain"/>
    <property type="match status" value="2"/>
</dbReference>
<evidence type="ECO:0000256" key="8">
    <source>
        <dbReference type="ARBA" id="ARBA00032660"/>
    </source>
</evidence>
<dbReference type="Pfam" id="PF01138">
    <property type="entry name" value="RNase_PH"/>
    <property type="match status" value="1"/>
</dbReference>
<dbReference type="GO" id="GO:0071028">
    <property type="term" value="P:nuclear mRNA surveillance"/>
    <property type="evidence" value="ECO:0007669"/>
    <property type="project" value="TreeGrafter"/>
</dbReference>
<dbReference type="PANTHER" id="PTHR11097:SF14">
    <property type="entry name" value="EXOSOME COMPLEX COMPONENT RRP45"/>
    <property type="match status" value="1"/>
</dbReference>
<dbReference type="GO" id="GO:0016075">
    <property type="term" value="P:rRNA catabolic process"/>
    <property type="evidence" value="ECO:0007669"/>
    <property type="project" value="TreeGrafter"/>
</dbReference>
<dbReference type="SUPFAM" id="SSF55666">
    <property type="entry name" value="Ribonuclease PH domain 2-like"/>
    <property type="match status" value="2"/>
</dbReference>
<keyword evidence="7" id="KW-0539">Nucleus</keyword>
<dbReference type="Proteomes" id="UP000663834">
    <property type="component" value="Unassembled WGS sequence"/>
</dbReference>
<evidence type="ECO:0000256" key="4">
    <source>
        <dbReference type="ARBA" id="ARBA00019572"/>
    </source>
</evidence>
<dbReference type="AlphaFoldDB" id="A0A814Z2S3"/>
<dbReference type="SUPFAM" id="SSF54211">
    <property type="entry name" value="Ribosomal protein S5 domain 2-like"/>
    <property type="match status" value="1"/>
</dbReference>
<dbReference type="PANTHER" id="PTHR11097">
    <property type="entry name" value="EXOSOME COMPLEX EXONUCLEASE RIBOSOMAL RNA PROCESSING PROTEIN"/>
    <property type="match status" value="1"/>
</dbReference>
<dbReference type="InterPro" id="IPR033100">
    <property type="entry name" value="Rrp45"/>
</dbReference>
<evidence type="ECO:0000259" key="10">
    <source>
        <dbReference type="Pfam" id="PF03725"/>
    </source>
</evidence>
<dbReference type="GO" id="GO:0071035">
    <property type="term" value="P:nuclear polyadenylation-dependent rRNA catabolic process"/>
    <property type="evidence" value="ECO:0007669"/>
    <property type="project" value="TreeGrafter"/>
</dbReference>
<evidence type="ECO:0000256" key="3">
    <source>
        <dbReference type="ARBA" id="ARBA00006678"/>
    </source>
</evidence>
<dbReference type="GO" id="GO:0035925">
    <property type="term" value="F:mRNA 3'-UTR AU-rich region binding"/>
    <property type="evidence" value="ECO:0007669"/>
    <property type="project" value="TreeGrafter"/>
</dbReference>
<evidence type="ECO:0000256" key="2">
    <source>
        <dbReference type="ARBA" id="ARBA00004496"/>
    </source>
</evidence>
<dbReference type="InterPro" id="IPR001247">
    <property type="entry name" value="ExoRNase_PH_dom1"/>
</dbReference>